<dbReference type="PANTHER" id="PTHR37534:SF46">
    <property type="entry name" value="ZN(II)2CYS6 TRANSCRIPTION FACTOR (EUROFUNG)"/>
    <property type="match status" value="1"/>
</dbReference>
<dbReference type="EMBL" id="CAJMWX010000854">
    <property type="protein sequence ID" value="CAE6435730.1"/>
    <property type="molecule type" value="Genomic_DNA"/>
</dbReference>
<dbReference type="PROSITE" id="PS50048">
    <property type="entry name" value="ZN2_CY6_FUNGAL_2"/>
    <property type="match status" value="1"/>
</dbReference>
<protein>
    <recommendedName>
        <fullName evidence="4">Zn(2)-C6 fungal-type domain-containing protein</fullName>
    </recommendedName>
</protein>
<dbReference type="GO" id="GO:0005634">
    <property type="term" value="C:nucleus"/>
    <property type="evidence" value="ECO:0007669"/>
    <property type="project" value="UniProtKB-SubCell"/>
</dbReference>
<evidence type="ECO:0000256" key="3">
    <source>
        <dbReference type="SAM" id="MobiDB-lite"/>
    </source>
</evidence>
<dbReference type="Pfam" id="PF11951">
    <property type="entry name" value="Fungal_trans_2"/>
    <property type="match status" value="1"/>
</dbReference>
<dbReference type="PANTHER" id="PTHR37534">
    <property type="entry name" value="TRANSCRIPTIONAL ACTIVATOR PROTEIN UGA3"/>
    <property type="match status" value="1"/>
</dbReference>
<evidence type="ECO:0000259" key="4">
    <source>
        <dbReference type="PROSITE" id="PS50048"/>
    </source>
</evidence>
<evidence type="ECO:0000313" key="5">
    <source>
        <dbReference type="EMBL" id="CAE6435730.1"/>
    </source>
</evidence>
<evidence type="ECO:0000313" key="6">
    <source>
        <dbReference type="Proteomes" id="UP000663888"/>
    </source>
</evidence>
<dbReference type="PROSITE" id="PS00463">
    <property type="entry name" value="ZN2_CY6_FUNGAL_1"/>
    <property type="match status" value="1"/>
</dbReference>
<proteinExistence type="predicted"/>
<comment type="subcellular location">
    <subcellularLocation>
        <location evidence="1">Nucleus</location>
    </subcellularLocation>
</comment>
<gene>
    <name evidence="5" type="ORF">RDB_LOCUS42031</name>
</gene>
<dbReference type="GO" id="GO:0008270">
    <property type="term" value="F:zinc ion binding"/>
    <property type="evidence" value="ECO:0007669"/>
    <property type="project" value="InterPro"/>
</dbReference>
<name>A0A8H3ANX5_9AGAM</name>
<dbReference type="GO" id="GO:0000981">
    <property type="term" value="F:DNA-binding transcription factor activity, RNA polymerase II-specific"/>
    <property type="evidence" value="ECO:0007669"/>
    <property type="project" value="InterPro"/>
</dbReference>
<sequence length="587" mass="65391">MAEPLGPEKGSTLVRSRRGCLTCRRKRKKCDERRPVCSRCDRSLSPCIWPSPNPASGFLLDIHGVSTIVPLTIDGMGTSSTSSLGPGTTPSELSLYLGESPGVSNSNTWGCAALDSSLNTGCTGSLSLGLSSSSLPTVDLSHEPNIDTPPTRYETPNSSDTSNLTTQIWEYAQDFAPRVIWPPEGFENHEDFDPEGAMPVFHQSVTALIRRESPERLFQDVCYFYSTFLSRIFYDYALIPGSLAEWIYQRFNTSNTSKYAMLGTAALFRSDYERSIMTTSWRACAKELYSLAIQQLAGDLENAQLSAQEKLTGLVEVMNYEYYAGRLSDYYSHGVLAVPLVKTIMGADTLDLLNIRGIDMFNVNFWAWCDILDSMATSRPTWFKYESDLSRAMQPGTDESGASEDKGIEWIYGCPNIIAVILAQTSSLRHAKLLEEEKRSQGVELEQLIRSWQLRPLGAKESLLRVTRVGAQEVWRHAGILYVHHAILKSNSNHPGVRDSVKSIIKTASTLKPGGNPDSFLAVPYFIAGFYATNQKERYILRSRLIGCGNGHFLRNLVSNLDELWKETDSTGRLTSWSEKKPPRLAF</sequence>
<evidence type="ECO:0000256" key="2">
    <source>
        <dbReference type="ARBA" id="ARBA00023242"/>
    </source>
</evidence>
<dbReference type="Pfam" id="PF00172">
    <property type="entry name" value="Zn_clus"/>
    <property type="match status" value="1"/>
</dbReference>
<reference evidence="5" key="1">
    <citation type="submission" date="2021-01" db="EMBL/GenBank/DDBJ databases">
        <authorList>
            <person name="Kaushik A."/>
        </authorList>
    </citation>
    <scope>NUCLEOTIDE SEQUENCE</scope>
    <source>
        <strain evidence="5">AG4-R118</strain>
    </source>
</reference>
<dbReference type="InterPro" id="IPR001138">
    <property type="entry name" value="Zn2Cys6_DnaBD"/>
</dbReference>
<dbReference type="SMART" id="SM00066">
    <property type="entry name" value="GAL4"/>
    <property type="match status" value="1"/>
</dbReference>
<evidence type="ECO:0000256" key="1">
    <source>
        <dbReference type="ARBA" id="ARBA00004123"/>
    </source>
</evidence>
<feature type="region of interest" description="Disordered" evidence="3">
    <location>
        <begin position="141"/>
        <end position="160"/>
    </location>
</feature>
<dbReference type="Proteomes" id="UP000663888">
    <property type="component" value="Unassembled WGS sequence"/>
</dbReference>
<dbReference type="CDD" id="cd00067">
    <property type="entry name" value="GAL4"/>
    <property type="match status" value="1"/>
</dbReference>
<comment type="caution">
    <text evidence="5">The sequence shown here is derived from an EMBL/GenBank/DDBJ whole genome shotgun (WGS) entry which is preliminary data.</text>
</comment>
<feature type="domain" description="Zn(2)-C6 fungal-type" evidence="4">
    <location>
        <begin position="19"/>
        <end position="49"/>
    </location>
</feature>
<keyword evidence="2" id="KW-0539">Nucleus</keyword>
<dbReference type="InterPro" id="IPR036864">
    <property type="entry name" value="Zn2-C6_fun-type_DNA-bd_sf"/>
</dbReference>
<accession>A0A8H3ANX5</accession>
<dbReference type="AlphaFoldDB" id="A0A8H3ANX5"/>
<organism evidence="5 6">
    <name type="scientific">Rhizoctonia solani</name>
    <dbReference type="NCBI Taxonomy" id="456999"/>
    <lineage>
        <taxon>Eukaryota</taxon>
        <taxon>Fungi</taxon>
        <taxon>Dikarya</taxon>
        <taxon>Basidiomycota</taxon>
        <taxon>Agaricomycotina</taxon>
        <taxon>Agaricomycetes</taxon>
        <taxon>Cantharellales</taxon>
        <taxon>Ceratobasidiaceae</taxon>
        <taxon>Rhizoctonia</taxon>
    </lineage>
</organism>
<dbReference type="Gene3D" id="4.10.240.10">
    <property type="entry name" value="Zn(2)-C6 fungal-type DNA-binding domain"/>
    <property type="match status" value="1"/>
</dbReference>
<dbReference type="InterPro" id="IPR021858">
    <property type="entry name" value="Fun_TF"/>
</dbReference>
<dbReference type="SUPFAM" id="SSF57701">
    <property type="entry name" value="Zn2/Cys6 DNA-binding domain"/>
    <property type="match status" value="1"/>
</dbReference>